<feature type="signal peptide" evidence="2">
    <location>
        <begin position="1"/>
        <end position="27"/>
    </location>
</feature>
<sequence>MAKSRRARTRSLAVAVAAFAAAVSLTACQSGGTDKAAEDAGGKTGANAAASATSGGPAGSGNDAKADTKSDDASGQAGKQTGPGARVSGKSGSRAQEETGVDEGPVQLACSGENVEVTAEAPARPSHYLLLTATNTGSKPCNAYSYPLLRFDEDQSVSAAPMADTKPVSYTH</sequence>
<reference evidence="4 5" key="1">
    <citation type="submission" date="2015-07" db="EMBL/GenBank/DDBJ databases">
        <authorList>
            <person name="Ju K.-S."/>
            <person name="Doroghazi J.R."/>
            <person name="Metcalf W.W."/>
        </authorList>
    </citation>
    <scope>NUCLEOTIDE SEQUENCE [LARGE SCALE GENOMIC DNA]</scope>
    <source>
        <strain evidence="4 5">NRRL B-3589</strain>
    </source>
</reference>
<protein>
    <recommendedName>
        <fullName evidence="3">DUF4232 domain-containing protein</fullName>
    </recommendedName>
</protein>
<evidence type="ECO:0000256" key="1">
    <source>
        <dbReference type="SAM" id="MobiDB-lite"/>
    </source>
</evidence>
<dbReference type="Pfam" id="PF14016">
    <property type="entry name" value="DUF4232"/>
    <property type="match status" value="1"/>
</dbReference>
<feature type="domain" description="DUF4232" evidence="3">
    <location>
        <begin position="110"/>
        <end position="161"/>
    </location>
</feature>
<organism evidence="4 5">
    <name type="scientific">Streptomyces varsoviensis</name>
    <dbReference type="NCBI Taxonomy" id="67373"/>
    <lineage>
        <taxon>Bacteria</taxon>
        <taxon>Bacillati</taxon>
        <taxon>Actinomycetota</taxon>
        <taxon>Actinomycetes</taxon>
        <taxon>Kitasatosporales</taxon>
        <taxon>Streptomycetaceae</taxon>
        <taxon>Streptomyces</taxon>
    </lineage>
</organism>
<feature type="non-terminal residue" evidence="4">
    <location>
        <position position="172"/>
    </location>
</feature>
<keyword evidence="2" id="KW-0732">Signal</keyword>
<dbReference type="PROSITE" id="PS51257">
    <property type="entry name" value="PROKAR_LIPOPROTEIN"/>
    <property type="match status" value="1"/>
</dbReference>
<evidence type="ECO:0000259" key="3">
    <source>
        <dbReference type="Pfam" id="PF14016"/>
    </source>
</evidence>
<dbReference type="EMBL" id="LGUT01001368">
    <property type="protein sequence ID" value="KOG89080.1"/>
    <property type="molecule type" value="Genomic_DNA"/>
</dbReference>
<evidence type="ECO:0000313" key="5">
    <source>
        <dbReference type="Proteomes" id="UP000037020"/>
    </source>
</evidence>
<gene>
    <name evidence="4" type="ORF">ADK38_16255</name>
</gene>
<dbReference type="Proteomes" id="UP000037020">
    <property type="component" value="Unassembled WGS sequence"/>
</dbReference>
<feature type="chain" id="PRO_5046813928" description="DUF4232 domain-containing protein" evidence="2">
    <location>
        <begin position="28"/>
        <end position="172"/>
    </location>
</feature>
<evidence type="ECO:0000256" key="2">
    <source>
        <dbReference type="SAM" id="SignalP"/>
    </source>
</evidence>
<evidence type="ECO:0000313" key="4">
    <source>
        <dbReference type="EMBL" id="KOG89080.1"/>
    </source>
</evidence>
<accession>A0ABR5J6P5</accession>
<feature type="compositionally biased region" description="Low complexity" evidence="1">
    <location>
        <begin position="45"/>
        <end position="63"/>
    </location>
</feature>
<name>A0ABR5J6P5_9ACTN</name>
<comment type="caution">
    <text evidence="4">The sequence shown here is derived from an EMBL/GenBank/DDBJ whole genome shotgun (WGS) entry which is preliminary data.</text>
</comment>
<dbReference type="InterPro" id="IPR025326">
    <property type="entry name" value="DUF4232"/>
</dbReference>
<proteinExistence type="predicted"/>
<keyword evidence="5" id="KW-1185">Reference proteome</keyword>
<feature type="region of interest" description="Disordered" evidence="1">
    <location>
        <begin position="29"/>
        <end position="107"/>
    </location>
</feature>